<feature type="transmembrane region" description="Helical" evidence="10">
    <location>
        <begin position="186"/>
        <end position="211"/>
    </location>
</feature>
<evidence type="ECO:0000256" key="4">
    <source>
        <dbReference type="ARBA" id="ARBA00022538"/>
    </source>
</evidence>
<feature type="transmembrane region" description="Helical" evidence="10">
    <location>
        <begin position="7"/>
        <end position="27"/>
    </location>
</feature>
<evidence type="ECO:0000256" key="2">
    <source>
        <dbReference type="ARBA" id="ARBA00022448"/>
    </source>
</evidence>
<evidence type="ECO:0000256" key="6">
    <source>
        <dbReference type="ARBA" id="ARBA00022958"/>
    </source>
</evidence>
<feature type="transmembrane region" description="Helical" evidence="10">
    <location>
        <begin position="403"/>
        <end position="423"/>
    </location>
</feature>
<feature type="transmembrane region" description="Helical" evidence="10">
    <location>
        <begin position="223"/>
        <end position="242"/>
    </location>
</feature>
<dbReference type="PANTHER" id="PTHR32024:SF1">
    <property type="entry name" value="KTR SYSTEM POTASSIUM UPTAKE PROTEIN B"/>
    <property type="match status" value="1"/>
</dbReference>
<dbReference type="NCBIfam" id="TIGR00933">
    <property type="entry name" value="2a38"/>
    <property type="match status" value="1"/>
</dbReference>
<feature type="transmembrane region" description="Helical" evidence="10">
    <location>
        <begin position="118"/>
        <end position="137"/>
    </location>
</feature>
<dbReference type="GO" id="GO:0005886">
    <property type="term" value="C:plasma membrane"/>
    <property type="evidence" value="ECO:0007669"/>
    <property type="project" value="UniProtKB-SubCell"/>
</dbReference>
<dbReference type="Pfam" id="PF02386">
    <property type="entry name" value="TrkH"/>
    <property type="match status" value="1"/>
</dbReference>
<feature type="transmembrane region" description="Helical" evidence="10">
    <location>
        <begin position="39"/>
        <end position="55"/>
    </location>
</feature>
<evidence type="ECO:0000313" key="12">
    <source>
        <dbReference type="Proteomes" id="UP000593890"/>
    </source>
</evidence>
<gene>
    <name evidence="11" type="ORF">C12CBH8_21140</name>
</gene>
<keyword evidence="7 10" id="KW-1133">Transmembrane helix</keyword>
<keyword evidence="6" id="KW-0630">Potassium</keyword>
<keyword evidence="12" id="KW-1185">Reference proteome</keyword>
<dbReference type="RefSeq" id="WP_215533223.1">
    <property type="nucleotide sequence ID" value="NZ_AP023321.1"/>
</dbReference>
<keyword evidence="4" id="KW-0633">Potassium transport</keyword>
<feature type="transmembrane region" description="Helical" evidence="10">
    <location>
        <begin position="292"/>
        <end position="319"/>
    </location>
</feature>
<feature type="transmembrane region" description="Helical" evidence="10">
    <location>
        <begin position="340"/>
        <end position="364"/>
    </location>
</feature>
<feature type="transmembrane region" description="Helical" evidence="10">
    <location>
        <begin position="149"/>
        <end position="166"/>
    </location>
</feature>
<evidence type="ECO:0000256" key="9">
    <source>
        <dbReference type="ARBA" id="ARBA00023136"/>
    </source>
</evidence>
<proteinExistence type="predicted"/>
<evidence type="ECO:0000256" key="3">
    <source>
        <dbReference type="ARBA" id="ARBA00022475"/>
    </source>
</evidence>
<dbReference type="GO" id="GO:0015379">
    <property type="term" value="F:potassium:chloride symporter activity"/>
    <property type="evidence" value="ECO:0007669"/>
    <property type="project" value="InterPro"/>
</dbReference>
<reference evidence="12" key="1">
    <citation type="submission" date="2020-07" db="EMBL/GenBank/DDBJ databases">
        <title>Complete genome sequencing of Clostridia bacterium strain 12CBH8.</title>
        <authorList>
            <person name="Sakamoto M."/>
            <person name="Murakami T."/>
            <person name="Mori H."/>
        </authorList>
    </citation>
    <scope>NUCLEOTIDE SEQUENCE [LARGE SCALE GENOMIC DNA]</scope>
    <source>
        <strain evidence="12">12CBH8</strain>
    </source>
</reference>
<name>A0A7I8D618_9FIRM</name>
<organism evidence="11 12">
    <name type="scientific">Solibaculum mannosilyticum</name>
    <dbReference type="NCBI Taxonomy" id="2780922"/>
    <lineage>
        <taxon>Bacteria</taxon>
        <taxon>Bacillati</taxon>
        <taxon>Bacillota</taxon>
        <taxon>Clostridia</taxon>
        <taxon>Eubacteriales</taxon>
        <taxon>Oscillospiraceae</taxon>
        <taxon>Solibaculum</taxon>
    </lineage>
</organism>
<feature type="transmembrane region" description="Helical" evidence="10">
    <location>
        <begin position="67"/>
        <end position="89"/>
    </location>
</feature>
<dbReference type="Proteomes" id="UP000593890">
    <property type="component" value="Chromosome"/>
</dbReference>
<evidence type="ECO:0000313" key="11">
    <source>
        <dbReference type="EMBL" id="BCI61475.1"/>
    </source>
</evidence>
<keyword evidence="9 10" id="KW-0472">Membrane</keyword>
<comment type="subcellular location">
    <subcellularLocation>
        <location evidence="1">Cell membrane</location>
        <topology evidence="1">Multi-pass membrane protein</topology>
    </subcellularLocation>
</comment>
<dbReference type="InterPro" id="IPR003445">
    <property type="entry name" value="Cat_transpt"/>
</dbReference>
<sequence>MPPIRLIALSFAIIIVVGALLLTLPIASKDGNFTHPLDALFTSTSATCVTGLVLFDTFTKWTWFGQGVILMLIQLGGLGLVSFTSFFAFTVRRRAGIKELQLANEYISNGNLADVPQLFRLICIVTLAFETVGAVLLGIRFVPKYGLQGIWISIFLSVSAYCNAGFDILGMEGPFSNLTHYNDDPLVILTVSFLIIFGGLGFVVINDIVFMRKHGHILLHTRIVLLCTAILLVAGTVGLLAIEYNNPDTLGPMPFGEKLSASFFQSVSARTAGFNSIDLGSMREPGKLLLCALMFIGAAPGSTGGGIKVTTFVVLMMTVYSVMRGRDDTVVLHRRVDKKVVYKALSITILSGALTIFTFFVVFYCQRNLGVSAIDSLVESTSAFGTVGLSCGVTPDLAVGSKIAVIFTMFCGRVGPISLALAISARSKRSDAILPEGRIMVG</sequence>
<dbReference type="EMBL" id="AP023321">
    <property type="protein sequence ID" value="BCI61475.1"/>
    <property type="molecule type" value="Genomic_DNA"/>
</dbReference>
<keyword evidence="5 10" id="KW-0812">Transmembrane</keyword>
<evidence type="ECO:0000256" key="1">
    <source>
        <dbReference type="ARBA" id="ARBA00004651"/>
    </source>
</evidence>
<dbReference type="KEGG" id="sman:C12CBH8_21140"/>
<dbReference type="InterPro" id="IPR004772">
    <property type="entry name" value="TrkH"/>
</dbReference>
<keyword evidence="2" id="KW-0813">Transport</keyword>
<evidence type="ECO:0000256" key="7">
    <source>
        <dbReference type="ARBA" id="ARBA00022989"/>
    </source>
</evidence>
<evidence type="ECO:0000256" key="5">
    <source>
        <dbReference type="ARBA" id="ARBA00022692"/>
    </source>
</evidence>
<keyword evidence="8" id="KW-0406">Ion transport</keyword>
<evidence type="ECO:0000256" key="10">
    <source>
        <dbReference type="SAM" id="Phobius"/>
    </source>
</evidence>
<keyword evidence="3" id="KW-1003">Cell membrane</keyword>
<evidence type="ECO:0000256" key="8">
    <source>
        <dbReference type="ARBA" id="ARBA00023065"/>
    </source>
</evidence>
<protein>
    <submittedName>
        <fullName evidence="11">Potassium uptake protein, TrkH family</fullName>
    </submittedName>
</protein>
<accession>A0A7I8D618</accession>
<dbReference type="AlphaFoldDB" id="A0A7I8D618"/>
<dbReference type="PANTHER" id="PTHR32024">
    <property type="entry name" value="TRK SYSTEM POTASSIUM UPTAKE PROTEIN TRKG-RELATED"/>
    <property type="match status" value="1"/>
</dbReference>